<protein>
    <submittedName>
        <fullName evidence="2">Uncharacterized protein</fullName>
    </submittedName>
</protein>
<dbReference type="EMBL" id="CADCTH010000628">
    <property type="protein sequence ID" value="CAA9297668.1"/>
    <property type="molecule type" value="Genomic_DNA"/>
</dbReference>
<feature type="compositionally biased region" description="Basic residues" evidence="1">
    <location>
        <begin position="170"/>
        <end position="179"/>
    </location>
</feature>
<evidence type="ECO:0000256" key="1">
    <source>
        <dbReference type="SAM" id="MobiDB-lite"/>
    </source>
</evidence>
<sequence length="202" mass="20961">AAASPDHGGGRRAAHARGAAGQPRHRRGPGRGDAARAAARVRVPRRDRRVCRAHRPVAPDPAVPRPGRGGLARGGPAAPPGRGRGCDAGRTLGAGVGQPRRAASPPCWRSCAPLAGSPPRGHAEVHGRGRHGRRGPGTGPGGRGRARGRGGRRGPRRGQTAVHGALPGRRPGRGHRPRRGALEREPPARSPPRPRGRPRRAD</sequence>
<proteinExistence type="predicted"/>
<evidence type="ECO:0000313" key="2">
    <source>
        <dbReference type="EMBL" id="CAA9297668.1"/>
    </source>
</evidence>
<feature type="region of interest" description="Disordered" evidence="1">
    <location>
        <begin position="1"/>
        <end position="202"/>
    </location>
</feature>
<feature type="compositionally biased region" description="Basic residues" evidence="1">
    <location>
        <begin position="192"/>
        <end position="202"/>
    </location>
</feature>
<feature type="compositionally biased region" description="Basic residues" evidence="1">
    <location>
        <begin position="144"/>
        <end position="156"/>
    </location>
</feature>
<feature type="compositionally biased region" description="Basic residues" evidence="1">
    <location>
        <begin position="42"/>
        <end position="55"/>
    </location>
</feature>
<dbReference type="AlphaFoldDB" id="A0A6J4K7E0"/>
<name>A0A6J4K7E0_9PSEU</name>
<reference evidence="2" key="1">
    <citation type="submission" date="2020-02" db="EMBL/GenBank/DDBJ databases">
        <authorList>
            <person name="Meier V. D."/>
        </authorList>
    </citation>
    <scope>NUCLEOTIDE SEQUENCE</scope>
    <source>
        <strain evidence="2">AVDCRST_MAG54</strain>
    </source>
</reference>
<accession>A0A6J4K7E0</accession>
<feature type="non-terminal residue" evidence="2">
    <location>
        <position position="202"/>
    </location>
</feature>
<feature type="non-terminal residue" evidence="2">
    <location>
        <position position="1"/>
    </location>
</feature>
<organism evidence="2">
    <name type="scientific">uncultured Actinomycetospora sp</name>
    <dbReference type="NCBI Taxonomy" id="1135996"/>
    <lineage>
        <taxon>Bacteria</taxon>
        <taxon>Bacillati</taxon>
        <taxon>Actinomycetota</taxon>
        <taxon>Actinomycetes</taxon>
        <taxon>Pseudonocardiales</taxon>
        <taxon>Pseudonocardiaceae</taxon>
        <taxon>Actinomycetospora</taxon>
        <taxon>environmental samples</taxon>
    </lineage>
</organism>
<gene>
    <name evidence="2" type="ORF">AVDCRST_MAG54-4975</name>
</gene>